<dbReference type="PANTHER" id="PTHR30383:SF5">
    <property type="entry name" value="SGNH HYDROLASE-TYPE ESTERASE DOMAIN-CONTAINING PROTEIN"/>
    <property type="match status" value="1"/>
</dbReference>
<dbReference type="RefSeq" id="WP_052522246.1">
    <property type="nucleotide sequence ID" value="NZ_BAMD01000036.1"/>
</dbReference>
<protein>
    <submittedName>
        <fullName evidence="2">Uncharacterized protein</fullName>
    </submittedName>
</protein>
<dbReference type="eggNOG" id="COG2755">
    <property type="taxonomic scope" value="Bacteria"/>
</dbReference>
<dbReference type="EMBL" id="BAMD01000036">
    <property type="protein sequence ID" value="GAF04041.1"/>
    <property type="molecule type" value="Genomic_DNA"/>
</dbReference>
<name>W7YHT7_9BACT</name>
<proteinExistence type="predicted"/>
<accession>W7YHT7</accession>
<reference evidence="2 3" key="1">
    <citation type="journal article" date="2014" name="Genome Announc.">
        <title>Draft Genome Sequence of Cytophaga fermentans JCM 21142T, a Facultative Anaerobe Isolated from Marine Mud.</title>
        <authorList>
            <person name="Starns D."/>
            <person name="Oshima K."/>
            <person name="Suda W."/>
            <person name="Iino T."/>
            <person name="Yuki M."/>
            <person name="Inoue J."/>
            <person name="Kitamura K."/>
            <person name="Iida T."/>
            <person name="Darby A."/>
            <person name="Hattori M."/>
            <person name="Ohkuma M."/>
        </authorList>
    </citation>
    <scope>NUCLEOTIDE SEQUENCE [LARGE SCALE GENOMIC DNA]</scope>
    <source>
        <strain evidence="2 3">JCM 21142</strain>
    </source>
</reference>
<dbReference type="OrthoDB" id="239390at2"/>
<gene>
    <name evidence="2" type="ORF">JCM21142_72734</name>
</gene>
<sequence length="548" mass="63620">MKKETTYKVIAVILPFIFALFIEVLLRLVAYGDDYQLFHSIKIDNKTDYLVMNSKIAGKYFNNESFHSDNQSDIFLKTKSDSTLRIFVQGASSVVGFPYYGAGSFPRMLKHRLAQTFPEKNIEVINTGMTAINSYTLLDQTNKIIQQKPDAVIIYAGHNEYYGALGLASSSTYGSHPTIIKSYLYLMKLRIFQWLNNTYTHIQKRKNNGPKIGETTLMEIMVKKQKIPFGSPLYHAGLKQFKDNLQTILQKYQKENIPIIISTLVSNIKDIKPFISDHAIDSTQFIKEIQQNTLNAIDLAHKNAIAAYTLGQYYLQHQKDTSQKYLQLAKELDLLRFRAPQKINDIIFKLAQKYHCHMVDMEAIFSHHSPMGIIGDELLTEHVHPNIEGHFIMADAFYNKIKEIGLIHHWENYISYDEAFNDIPVTEIDSIKGKLVIDDLKKSWPYDLSMSGTQPLSVYYSHRNPPYELRKAIDLYTNKQSWREIMLEAYDRYKRNEEYKKALRVAQSFTLEYPEQSDPYKLASDMCLKLNDSIKAKYYSNKYNQLKR</sequence>
<keyword evidence="1" id="KW-1133">Transmembrane helix</keyword>
<dbReference type="InterPro" id="IPR051532">
    <property type="entry name" value="Ester_Hydrolysis_Enzymes"/>
</dbReference>
<dbReference type="PANTHER" id="PTHR30383">
    <property type="entry name" value="THIOESTERASE 1/PROTEASE 1/LYSOPHOSPHOLIPASE L1"/>
    <property type="match status" value="1"/>
</dbReference>
<dbReference type="Proteomes" id="UP000019402">
    <property type="component" value="Unassembled WGS sequence"/>
</dbReference>
<comment type="caution">
    <text evidence="2">The sequence shown here is derived from an EMBL/GenBank/DDBJ whole genome shotgun (WGS) entry which is preliminary data.</text>
</comment>
<evidence type="ECO:0000313" key="2">
    <source>
        <dbReference type="EMBL" id="GAF04041.1"/>
    </source>
</evidence>
<keyword evidence="1" id="KW-0472">Membrane</keyword>
<evidence type="ECO:0000313" key="3">
    <source>
        <dbReference type="Proteomes" id="UP000019402"/>
    </source>
</evidence>
<evidence type="ECO:0000256" key="1">
    <source>
        <dbReference type="SAM" id="Phobius"/>
    </source>
</evidence>
<keyword evidence="1" id="KW-0812">Transmembrane</keyword>
<dbReference type="AlphaFoldDB" id="W7YHT7"/>
<feature type="transmembrane region" description="Helical" evidence="1">
    <location>
        <begin position="7"/>
        <end position="30"/>
    </location>
</feature>
<organism evidence="2 3">
    <name type="scientific">Saccharicrinis fermentans DSM 9555 = JCM 21142</name>
    <dbReference type="NCBI Taxonomy" id="869213"/>
    <lineage>
        <taxon>Bacteria</taxon>
        <taxon>Pseudomonadati</taxon>
        <taxon>Bacteroidota</taxon>
        <taxon>Bacteroidia</taxon>
        <taxon>Marinilabiliales</taxon>
        <taxon>Marinilabiliaceae</taxon>
        <taxon>Saccharicrinis</taxon>
    </lineage>
</organism>
<dbReference type="Gene3D" id="3.40.50.1110">
    <property type="entry name" value="SGNH hydrolase"/>
    <property type="match status" value="1"/>
</dbReference>
<dbReference type="SUPFAM" id="SSF52266">
    <property type="entry name" value="SGNH hydrolase"/>
    <property type="match status" value="1"/>
</dbReference>
<keyword evidence="3" id="KW-1185">Reference proteome</keyword>
<dbReference type="InterPro" id="IPR036514">
    <property type="entry name" value="SGNH_hydro_sf"/>
</dbReference>
<dbReference type="STRING" id="869213.GCA_000517085_01337"/>
<dbReference type="GO" id="GO:0004622">
    <property type="term" value="F:phosphatidylcholine lysophospholipase activity"/>
    <property type="evidence" value="ECO:0007669"/>
    <property type="project" value="TreeGrafter"/>
</dbReference>